<dbReference type="Pfam" id="PF21761">
    <property type="entry name" value="RedAm-like_C"/>
    <property type="match status" value="1"/>
</dbReference>
<dbReference type="SUPFAM" id="SSF51735">
    <property type="entry name" value="NAD(P)-binding Rossmann-fold domains"/>
    <property type="match status" value="1"/>
</dbReference>
<dbReference type="Gene3D" id="3.40.50.720">
    <property type="entry name" value="NAD(P)-binding Rossmann-like Domain"/>
    <property type="match status" value="1"/>
</dbReference>
<dbReference type="PANTHER" id="PTHR43580">
    <property type="entry name" value="OXIDOREDUCTASE GLYR1-RELATED"/>
    <property type="match status" value="1"/>
</dbReference>
<dbReference type="InterPro" id="IPR013328">
    <property type="entry name" value="6PGD_dom2"/>
</dbReference>
<dbReference type="Gene3D" id="1.10.1040.10">
    <property type="entry name" value="N-(1-d-carboxylethyl)-l-norvaline Dehydrogenase, domain 2"/>
    <property type="match status" value="1"/>
</dbReference>
<reference evidence="5" key="1">
    <citation type="submission" date="2021-03" db="EMBL/GenBank/DDBJ databases">
        <title>Whole genome shotgun sequence of Actinoplanes auranticolor NBRC 12245.</title>
        <authorList>
            <person name="Komaki H."/>
            <person name="Tamura T."/>
        </authorList>
    </citation>
    <scope>NUCLEOTIDE SEQUENCE</scope>
    <source>
        <strain evidence="5">NBRC 12245</strain>
    </source>
</reference>
<dbReference type="AlphaFoldDB" id="A0A919S816"/>
<dbReference type="Proteomes" id="UP000681340">
    <property type="component" value="Unassembled WGS sequence"/>
</dbReference>
<feature type="domain" description="6-phosphogluconate dehydrogenase NADP-binding" evidence="3">
    <location>
        <begin position="21"/>
        <end position="169"/>
    </location>
</feature>
<evidence type="ECO:0000259" key="3">
    <source>
        <dbReference type="Pfam" id="PF03446"/>
    </source>
</evidence>
<name>A0A919S816_9ACTN</name>
<evidence type="ECO:0000313" key="5">
    <source>
        <dbReference type="EMBL" id="GIM65928.1"/>
    </source>
</evidence>
<dbReference type="InterPro" id="IPR036291">
    <property type="entry name" value="NAD(P)-bd_dom_sf"/>
</dbReference>
<evidence type="ECO:0000256" key="1">
    <source>
        <dbReference type="ARBA" id="ARBA00009080"/>
    </source>
</evidence>
<dbReference type="GO" id="GO:0050661">
    <property type="term" value="F:NADP binding"/>
    <property type="evidence" value="ECO:0007669"/>
    <property type="project" value="InterPro"/>
</dbReference>
<sequence length="305" mass="31612">MTVRRLISDELGEYPMSHEPVTVIGLGPMGRAMAGALLRGGHPVTVWNRTPGRADALVEAGAIRAATPAEAVTASPLTVLSLTDYAAMYQILGEDPDFLTGRDLVNLSSDTPDASREAATWAADHRARFVTGGVMVPPPAVGGPGAYVYYSGPGEVFAAHEPALRLIGDPRYLGADPGLAQLFYQAHLNVFLTALSALLQSAAMVTAAGIPAADFLPDAMGTLTDIPAMIGSGTELAAELSAGKHPGDLSTVLMMGATAEHILRTSEKAGVDRALPAAVKSQYDRAIAAGHGADGWTALYEVLKA</sequence>
<dbReference type="InterPro" id="IPR015815">
    <property type="entry name" value="HIBADH-related"/>
</dbReference>
<proteinExistence type="inferred from homology"/>
<dbReference type="InterPro" id="IPR051265">
    <property type="entry name" value="HIBADH-related_NP60_sf"/>
</dbReference>
<comment type="caution">
    <text evidence="5">The sequence shown here is derived from an EMBL/GenBank/DDBJ whole genome shotgun (WGS) entry which is preliminary data.</text>
</comment>
<gene>
    <name evidence="5" type="ORF">Aau02nite_20730</name>
</gene>
<comment type="similarity">
    <text evidence="1">Belongs to the HIBADH-related family.</text>
</comment>
<dbReference type="EMBL" id="BOQL01000018">
    <property type="protein sequence ID" value="GIM65928.1"/>
    <property type="molecule type" value="Genomic_DNA"/>
</dbReference>
<feature type="domain" description="NADPH-dependent reductive aminase-like C-terminal" evidence="4">
    <location>
        <begin position="176"/>
        <end position="304"/>
    </location>
</feature>
<dbReference type="InterPro" id="IPR006115">
    <property type="entry name" value="6PGDH_NADP-bd"/>
</dbReference>
<evidence type="ECO:0000259" key="4">
    <source>
        <dbReference type="Pfam" id="PF21761"/>
    </source>
</evidence>
<keyword evidence="2" id="KW-0560">Oxidoreductase</keyword>
<keyword evidence="6" id="KW-1185">Reference proteome</keyword>
<accession>A0A919S816</accession>
<dbReference type="PIRSF" id="PIRSF000103">
    <property type="entry name" value="HIBADH"/>
    <property type="match status" value="1"/>
</dbReference>
<dbReference type="GO" id="GO:0016491">
    <property type="term" value="F:oxidoreductase activity"/>
    <property type="evidence" value="ECO:0007669"/>
    <property type="project" value="UniProtKB-KW"/>
</dbReference>
<evidence type="ECO:0000256" key="2">
    <source>
        <dbReference type="ARBA" id="ARBA00023002"/>
    </source>
</evidence>
<evidence type="ECO:0000313" key="6">
    <source>
        <dbReference type="Proteomes" id="UP000681340"/>
    </source>
</evidence>
<organism evidence="5 6">
    <name type="scientific">Actinoplanes auranticolor</name>
    <dbReference type="NCBI Taxonomy" id="47988"/>
    <lineage>
        <taxon>Bacteria</taxon>
        <taxon>Bacillati</taxon>
        <taxon>Actinomycetota</taxon>
        <taxon>Actinomycetes</taxon>
        <taxon>Micromonosporales</taxon>
        <taxon>Micromonosporaceae</taxon>
        <taxon>Actinoplanes</taxon>
    </lineage>
</organism>
<protein>
    <submittedName>
        <fullName evidence="5">Dehydrogenase</fullName>
    </submittedName>
</protein>
<dbReference type="InterPro" id="IPR048666">
    <property type="entry name" value="RedAm-like_C"/>
</dbReference>
<dbReference type="Pfam" id="PF03446">
    <property type="entry name" value="NAD_binding_2"/>
    <property type="match status" value="1"/>
</dbReference>
<dbReference type="PANTHER" id="PTHR43580:SF2">
    <property type="entry name" value="CYTOKINE-LIKE NUCLEAR FACTOR N-PAC"/>
    <property type="match status" value="1"/>
</dbReference>